<dbReference type="InterPro" id="IPR002934">
    <property type="entry name" value="Polymerase_NTP_transf_dom"/>
</dbReference>
<proteinExistence type="predicted"/>
<gene>
    <name evidence="7" type="ORF">BLA27_09775</name>
</gene>
<dbReference type="Proteomes" id="UP000182985">
    <property type="component" value="Unassembled WGS sequence"/>
</dbReference>
<evidence type="ECO:0000256" key="1">
    <source>
        <dbReference type="ARBA" id="ARBA00022679"/>
    </source>
</evidence>
<dbReference type="OrthoDB" id="7058480at2"/>
<evidence type="ECO:0000259" key="6">
    <source>
        <dbReference type="Pfam" id="PF13427"/>
    </source>
</evidence>
<name>A0A1J6HKT3_9HYPH</name>
<dbReference type="Pfam" id="PF13427">
    <property type="entry name" value="AadA_C"/>
    <property type="match status" value="1"/>
</dbReference>
<sequence>MSGISFHNAEPALRNFIIDATDDLSTILGESLVSVILHGSLSMGSFHPPKSDVDLLVIVDELTEDLARRLYALFEHHHATRPYAGGMEVSVVLASEVKSPMAPLAYLVHFSETTTGFRPWIRGEPLIDEDLIAHLMVARLRGLSLFGRSPQEVIGEICWSDYLTSVRGDIDWILDDQNIMTSPYYCILNLCRWAMMIEAKARIIPSKDEAGLWALTNLPDELKGTAAHALAAYRNSYWPQTISQRQLAGGPWHRKPLIEFRDYIRSRYTSGSSV</sequence>
<organism evidence="7 8">
    <name type="scientific">Brucella cytisi</name>
    <dbReference type="NCBI Taxonomy" id="407152"/>
    <lineage>
        <taxon>Bacteria</taxon>
        <taxon>Pseudomonadati</taxon>
        <taxon>Pseudomonadota</taxon>
        <taxon>Alphaproteobacteria</taxon>
        <taxon>Hyphomicrobiales</taxon>
        <taxon>Brucellaceae</taxon>
        <taxon>Brucella/Ochrobactrum group</taxon>
        <taxon>Brucella</taxon>
    </lineage>
</organism>
<protein>
    <recommendedName>
        <fullName evidence="3">Aminoglycoside (3'') (9) adenylyltransferase</fullName>
        <ecNumber evidence="2">2.7.7.47</ecNumber>
    </recommendedName>
</protein>
<dbReference type="Pfam" id="PF01909">
    <property type="entry name" value="NTP_transf_2"/>
    <property type="match status" value="1"/>
</dbReference>
<accession>A0A1J6HKT3</accession>
<dbReference type="AlphaFoldDB" id="A0A1J6HKT3"/>
<dbReference type="CDD" id="cd05403">
    <property type="entry name" value="NT_KNTase_like"/>
    <property type="match status" value="1"/>
</dbReference>
<keyword evidence="1" id="KW-0808">Transferase</keyword>
<dbReference type="RefSeq" id="WP_071631579.1">
    <property type="nucleotide sequence ID" value="NZ_MOEC01000008.1"/>
</dbReference>
<evidence type="ECO:0000256" key="4">
    <source>
        <dbReference type="ARBA" id="ARBA00048566"/>
    </source>
</evidence>
<dbReference type="GO" id="GO:0009012">
    <property type="term" value="F:aminoglycoside 3''-adenylyltransferase activity"/>
    <property type="evidence" value="ECO:0007669"/>
    <property type="project" value="UniProtKB-EC"/>
</dbReference>
<evidence type="ECO:0000256" key="2">
    <source>
        <dbReference type="ARBA" id="ARBA00035126"/>
    </source>
</evidence>
<dbReference type="SUPFAM" id="SSF81301">
    <property type="entry name" value="Nucleotidyltransferase"/>
    <property type="match status" value="1"/>
</dbReference>
<comment type="caution">
    <text evidence="7">The sequence shown here is derived from an EMBL/GenBank/DDBJ whole genome shotgun (WGS) entry which is preliminary data.</text>
</comment>
<dbReference type="EC" id="2.7.7.47" evidence="2"/>
<feature type="domain" description="Adenylyltransferase AadA C-terminal" evidence="6">
    <location>
        <begin position="152"/>
        <end position="237"/>
    </location>
</feature>
<evidence type="ECO:0000256" key="3">
    <source>
        <dbReference type="ARBA" id="ARBA00035252"/>
    </source>
</evidence>
<reference evidence="7 8" key="1">
    <citation type="submission" date="2016-10" db="EMBL/GenBank/DDBJ databases">
        <title>The Draft Genome Sequence of the Potato Rhizosphere Bacteria Ochrobactrum sp. IPA7.2.</title>
        <authorList>
            <person name="Gogoleva N.E."/>
            <person name="Khlopko Y.A."/>
            <person name="Burygin G.L."/>
            <person name="Plotnikov A.O."/>
        </authorList>
    </citation>
    <scope>NUCLEOTIDE SEQUENCE [LARGE SCALE GENOMIC DNA]</scope>
    <source>
        <strain evidence="7 8">IPA7.2</strain>
    </source>
</reference>
<evidence type="ECO:0000313" key="7">
    <source>
        <dbReference type="EMBL" id="OIS93597.1"/>
    </source>
</evidence>
<dbReference type="EMBL" id="MOEC01000008">
    <property type="protein sequence ID" value="OIS93597.1"/>
    <property type="molecule type" value="Genomic_DNA"/>
</dbReference>
<evidence type="ECO:0000259" key="5">
    <source>
        <dbReference type="Pfam" id="PF01909"/>
    </source>
</evidence>
<evidence type="ECO:0000313" key="8">
    <source>
        <dbReference type="Proteomes" id="UP000182985"/>
    </source>
</evidence>
<keyword evidence="8" id="KW-1185">Reference proteome</keyword>
<dbReference type="InterPro" id="IPR043519">
    <property type="entry name" value="NT_sf"/>
</dbReference>
<feature type="domain" description="Polymerase nucleotidyl transferase" evidence="5">
    <location>
        <begin position="32"/>
        <end position="77"/>
    </location>
</feature>
<dbReference type="InterPro" id="IPR025184">
    <property type="entry name" value="AadA_C"/>
</dbReference>
<dbReference type="Gene3D" id="3.30.460.10">
    <property type="entry name" value="Beta Polymerase, domain 2"/>
    <property type="match status" value="1"/>
</dbReference>
<comment type="catalytic activity">
    <reaction evidence="4">
        <text>streptomycin + ATP = 3''-O-adenylylstreptomycin + diphosphate</text>
        <dbReference type="Rhea" id="RHEA:20245"/>
        <dbReference type="ChEBI" id="CHEBI:30616"/>
        <dbReference type="ChEBI" id="CHEBI:33019"/>
        <dbReference type="ChEBI" id="CHEBI:58007"/>
        <dbReference type="ChEBI" id="CHEBI:58605"/>
        <dbReference type="EC" id="2.7.7.47"/>
    </reaction>
</comment>